<dbReference type="SUPFAM" id="SSF56349">
    <property type="entry name" value="DNA breaking-rejoining enzymes"/>
    <property type="match status" value="1"/>
</dbReference>
<proteinExistence type="predicted"/>
<feature type="domain" description="MrpR N-terminal core-binding" evidence="2">
    <location>
        <begin position="3"/>
        <end position="80"/>
    </location>
</feature>
<dbReference type="Gene3D" id="1.10.443.10">
    <property type="entry name" value="Intergrase catalytic core"/>
    <property type="match status" value="1"/>
</dbReference>
<dbReference type="Pfam" id="PF22823">
    <property type="entry name" value="MrpR_C_cat"/>
    <property type="match status" value="1"/>
</dbReference>
<dbReference type="EMBL" id="JARRTL010000004">
    <property type="protein sequence ID" value="MEC0483398.1"/>
    <property type="molecule type" value="Genomic_DNA"/>
</dbReference>
<evidence type="ECO:0000259" key="3">
    <source>
        <dbReference type="Pfam" id="PF22823"/>
    </source>
</evidence>
<reference evidence="4 6" key="1">
    <citation type="journal article" date="2015" name="Int. J. Syst. Evol. Microbiol.">
        <title>Bacillus glycinifermentans sp. nov., isolated from fermented soybean paste.</title>
        <authorList>
            <person name="Kim S.J."/>
            <person name="Dunlap C.A."/>
            <person name="Kwon S.W."/>
            <person name="Rooney A.P."/>
        </authorList>
    </citation>
    <scope>NUCLEOTIDE SEQUENCE [LARGE SCALE GENOMIC DNA]</scope>
    <source>
        <strain evidence="4 6">GO-13</strain>
    </source>
</reference>
<dbReference type="STRING" id="1664069.BGLY_2004"/>
<dbReference type="RefSeq" id="WP_006640565.1">
    <property type="nucleotide sequence ID" value="NZ_JARRTL010000004.1"/>
</dbReference>
<evidence type="ECO:0000313" key="5">
    <source>
        <dbReference type="EMBL" id="MEC0483398.1"/>
    </source>
</evidence>
<dbReference type="EMBL" id="LECW02000030">
    <property type="protein sequence ID" value="KRT92728.1"/>
    <property type="molecule type" value="Genomic_DNA"/>
</dbReference>
<reference evidence="4" key="2">
    <citation type="submission" date="2015-10" db="EMBL/GenBank/DDBJ databases">
        <authorList>
            <person name="Gilbert D.G."/>
        </authorList>
    </citation>
    <scope>NUCLEOTIDE SEQUENCE</scope>
    <source>
        <strain evidence="4">GO-13</strain>
    </source>
</reference>
<dbReference type="InterPro" id="IPR011010">
    <property type="entry name" value="DNA_brk_join_enz"/>
</dbReference>
<organism evidence="4 6">
    <name type="scientific">Bacillus glycinifermentans</name>
    <dbReference type="NCBI Taxonomy" id="1664069"/>
    <lineage>
        <taxon>Bacteria</taxon>
        <taxon>Bacillati</taxon>
        <taxon>Bacillota</taxon>
        <taxon>Bacilli</taxon>
        <taxon>Bacillales</taxon>
        <taxon>Bacillaceae</taxon>
        <taxon>Bacillus</taxon>
    </lineage>
</organism>
<dbReference type="AlphaFoldDB" id="A0A0T6BM66"/>
<evidence type="ECO:0000313" key="7">
    <source>
        <dbReference type="Proteomes" id="UP001341297"/>
    </source>
</evidence>
<protein>
    <submittedName>
        <fullName evidence="4 5">Integrase</fullName>
    </submittedName>
</protein>
<dbReference type="Proteomes" id="UP000036168">
    <property type="component" value="Unassembled WGS sequence"/>
</dbReference>
<dbReference type="Proteomes" id="UP001341297">
    <property type="component" value="Unassembled WGS sequence"/>
</dbReference>
<sequence>MKLYNEDIKNKFLEIVNEKEVPQILSIFRRGAEVEKFLKKDLYDFNSNEILDYLTLLNRSTTSSLLSCWSHITKYIDWAIYQKITKGTTNLSRDLTIEDVKNCIDEGKKLYITANEFEGIIDTLVNHRDRAMFMLLFDGVQGHRCSEIRNLKKADVLKAKENGNILTVHDDKYGSREIKVSDKCLNECILSADENKYHNKNGASESSKGSMFTLADNEYVIRNKKTSTQKDLERSSFNVVVYTMRTVLAPEVNDYPFLNPTRINRSGVLYEGYKIYKEKGKLEKKDYEQIINKRSERYDDLSKKIYSIKQYVNEEEIKKYYAKELGIKDGIKMR</sequence>
<evidence type="ECO:0000313" key="4">
    <source>
        <dbReference type="EMBL" id="KRT92728.1"/>
    </source>
</evidence>
<dbReference type="GO" id="GO:0006310">
    <property type="term" value="P:DNA recombination"/>
    <property type="evidence" value="ECO:0007669"/>
    <property type="project" value="UniProtKB-KW"/>
</dbReference>
<evidence type="ECO:0000256" key="1">
    <source>
        <dbReference type="ARBA" id="ARBA00023172"/>
    </source>
</evidence>
<dbReference type="InterPro" id="IPR055009">
    <property type="entry name" value="MrpR_N_CB"/>
</dbReference>
<dbReference type="OrthoDB" id="2086953at2"/>
<dbReference type="Pfam" id="PF22822">
    <property type="entry name" value="MrpR_N_CB"/>
    <property type="match status" value="1"/>
</dbReference>
<keyword evidence="1" id="KW-0233">DNA recombination</keyword>
<feature type="domain" description="MrpR C-terminal catalytic" evidence="3">
    <location>
        <begin position="111"/>
        <end position="327"/>
    </location>
</feature>
<keyword evidence="7" id="KW-1185">Reference proteome</keyword>
<comment type="caution">
    <text evidence="4">The sequence shown here is derived from an EMBL/GenBank/DDBJ whole genome shotgun (WGS) entry which is preliminary data.</text>
</comment>
<dbReference type="InterPro" id="IPR013762">
    <property type="entry name" value="Integrase-like_cat_sf"/>
</dbReference>
<dbReference type="GO" id="GO:0003677">
    <property type="term" value="F:DNA binding"/>
    <property type="evidence" value="ECO:0007669"/>
    <property type="project" value="InterPro"/>
</dbReference>
<evidence type="ECO:0000313" key="6">
    <source>
        <dbReference type="Proteomes" id="UP000036168"/>
    </source>
</evidence>
<reference evidence="5 7" key="3">
    <citation type="submission" date="2023-03" db="EMBL/GenBank/DDBJ databases">
        <title>Agriculturally important microbes genome sequencing.</title>
        <authorList>
            <person name="Dunlap C."/>
        </authorList>
    </citation>
    <scope>NUCLEOTIDE SEQUENCE [LARGE SCALE GENOMIC DNA]</scope>
    <source>
        <strain evidence="5 7">CBP-3203</strain>
    </source>
</reference>
<dbReference type="GO" id="GO:0015074">
    <property type="term" value="P:DNA integration"/>
    <property type="evidence" value="ECO:0007669"/>
    <property type="project" value="InterPro"/>
</dbReference>
<dbReference type="InterPro" id="IPR055008">
    <property type="entry name" value="MrpR_C_cat"/>
</dbReference>
<gene>
    <name evidence="4" type="ORF">AB447_222370</name>
    <name evidence="5" type="ORF">P8828_00800</name>
</gene>
<evidence type="ECO:0000259" key="2">
    <source>
        <dbReference type="Pfam" id="PF22822"/>
    </source>
</evidence>
<accession>A0A0T6BM66</accession>
<name>A0A0T6BM66_9BACI</name>